<feature type="domain" description="Agenet" evidence="1">
    <location>
        <begin position="170"/>
        <end position="238"/>
    </location>
</feature>
<sequence length="309" mass="36354">MASRNNKDPIMDYFKKGAEVEISSNDNGFRGSWYTGSVVRKTRNGKALVEYETLMEDESGKRKLREELDIVQLRPPAPRESYREFKFSEEVDVYHNDGWWEGVITEVLKDGKFSVYFRASREQLEFPASVLRLHREWVYGKWEPLLEMEAKDKEVSLLVKEKPSKETFQENFSQGAHIEVRTDEEGFEGAWLPAIIMEQLDKDKYLVQYKSLKNDEDADFLIEEADSLSIRPHPPDTVFGDSFKVHEKVDALFNDCWWEGVISKVLKGNKYIVYFEKTKDEMEFRHSDLRQHQDWIDGQWIIPSQAMEL</sequence>
<dbReference type="InterPro" id="IPR008395">
    <property type="entry name" value="Agenet-like_dom"/>
</dbReference>
<feature type="domain" description="Agenet" evidence="1">
    <location>
        <begin position="241"/>
        <end position="297"/>
    </location>
</feature>
<accession>A0ABD3B5A1</accession>
<protein>
    <recommendedName>
        <fullName evidence="1">Agenet domain-containing protein</fullName>
    </recommendedName>
</protein>
<reference evidence="2 3" key="1">
    <citation type="submission" date="2024-11" db="EMBL/GenBank/DDBJ databases">
        <title>A near-complete genome assembly of Cinchona calisaya.</title>
        <authorList>
            <person name="Lian D.C."/>
            <person name="Zhao X.W."/>
            <person name="Wei L."/>
        </authorList>
    </citation>
    <scope>NUCLEOTIDE SEQUENCE [LARGE SCALE GENOMIC DNA]</scope>
    <source>
        <tissue evidence="2">Nenye</tissue>
    </source>
</reference>
<dbReference type="Gene3D" id="2.30.30.140">
    <property type="match status" value="2"/>
</dbReference>
<dbReference type="PANTHER" id="PTHR31917:SF147">
    <property type="entry name" value="AGENET DOMAIN-CONTAINING PROTEIN"/>
    <property type="match status" value="1"/>
</dbReference>
<dbReference type="CDD" id="cd20405">
    <property type="entry name" value="Tudor_Agenet_AtDUF_rpt1_3"/>
    <property type="match status" value="2"/>
</dbReference>
<dbReference type="SMART" id="SM00743">
    <property type="entry name" value="Agenet"/>
    <property type="match status" value="4"/>
</dbReference>
<feature type="domain" description="Agenet" evidence="1">
    <location>
        <begin position="12"/>
        <end position="81"/>
    </location>
</feature>
<evidence type="ECO:0000313" key="2">
    <source>
        <dbReference type="EMBL" id="KAL3538302.1"/>
    </source>
</evidence>
<name>A0ABD3B5A1_9GENT</name>
<keyword evidence="3" id="KW-1185">Reference proteome</keyword>
<organism evidence="2 3">
    <name type="scientific">Cinchona calisaya</name>
    <dbReference type="NCBI Taxonomy" id="153742"/>
    <lineage>
        <taxon>Eukaryota</taxon>
        <taxon>Viridiplantae</taxon>
        <taxon>Streptophyta</taxon>
        <taxon>Embryophyta</taxon>
        <taxon>Tracheophyta</taxon>
        <taxon>Spermatophyta</taxon>
        <taxon>Magnoliopsida</taxon>
        <taxon>eudicotyledons</taxon>
        <taxon>Gunneridae</taxon>
        <taxon>Pentapetalae</taxon>
        <taxon>asterids</taxon>
        <taxon>lamiids</taxon>
        <taxon>Gentianales</taxon>
        <taxon>Rubiaceae</taxon>
        <taxon>Cinchonoideae</taxon>
        <taxon>Cinchoneae</taxon>
        <taxon>Cinchona</taxon>
    </lineage>
</organism>
<evidence type="ECO:0000259" key="1">
    <source>
        <dbReference type="SMART" id="SM00743"/>
    </source>
</evidence>
<dbReference type="CDD" id="cd20406">
    <property type="entry name" value="Tudor_Agenet_AtDUF_rpt2_4"/>
    <property type="match status" value="2"/>
</dbReference>
<proteinExistence type="predicted"/>
<dbReference type="AlphaFoldDB" id="A0ABD3B5A1"/>
<dbReference type="PANTHER" id="PTHR31917">
    <property type="entry name" value="AGENET DOMAIN-CONTAINING PROTEIN-RELATED"/>
    <property type="match status" value="1"/>
</dbReference>
<dbReference type="Proteomes" id="UP001630127">
    <property type="component" value="Unassembled WGS sequence"/>
</dbReference>
<dbReference type="InterPro" id="IPR014002">
    <property type="entry name" value="Agenet_dom_plant"/>
</dbReference>
<dbReference type="Pfam" id="PF05641">
    <property type="entry name" value="Agenet"/>
    <property type="match status" value="4"/>
</dbReference>
<dbReference type="EMBL" id="JBJUIK010000001">
    <property type="protein sequence ID" value="KAL3538302.1"/>
    <property type="molecule type" value="Genomic_DNA"/>
</dbReference>
<feature type="domain" description="Agenet" evidence="1">
    <location>
        <begin position="83"/>
        <end position="139"/>
    </location>
</feature>
<comment type="caution">
    <text evidence="2">The sequence shown here is derived from an EMBL/GenBank/DDBJ whole genome shotgun (WGS) entry which is preliminary data.</text>
</comment>
<evidence type="ECO:0000313" key="3">
    <source>
        <dbReference type="Proteomes" id="UP001630127"/>
    </source>
</evidence>
<gene>
    <name evidence="2" type="ORF">ACH5RR_001668</name>
</gene>